<feature type="compositionally biased region" description="Basic residues" evidence="4">
    <location>
        <begin position="542"/>
        <end position="557"/>
    </location>
</feature>
<reference evidence="6 7" key="1">
    <citation type="journal article" date="2019" name="Int. J. Syst. Evol. Microbiol.">
        <title>The Global Catalogue of Microorganisms (GCM) 10K type strain sequencing project: providing services to taxonomists for standard genome sequencing and annotation.</title>
        <authorList>
            <consortium name="The Broad Institute Genomics Platform"/>
            <consortium name="The Broad Institute Genome Sequencing Center for Infectious Disease"/>
            <person name="Wu L."/>
            <person name="Ma J."/>
        </authorList>
    </citation>
    <scope>NUCLEOTIDE SEQUENCE [LARGE SCALE GENOMIC DNA]</scope>
    <source>
        <strain evidence="6 7">JCM 3106</strain>
    </source>
</reference>
<dbReference type="Pfam" id="PF01494">
    <property type="entry name" value="FAD_binding_3"/>
    <property type="match status" value="2"/>
</dbReference>
<feature type="compositionally biased region" description="Basic residues" evidence="4">
    <location>
        <begin position="508"/>
        <end position="523"/>
    </location>
</feature>
<sequence>MNKVDVDVLVVGGGPVGLSTAVELARHGISVLLVERRPDTSAFPKARLITTRTMEILRGWGVHDEVERTGMPREEYLAVGVGSSLTADDFVRSAAELERDAPQSPTYTFLCAQDRLEVILRRLAESRPEADVWFGATMTGMSATADGVTATVRRTGDGTTPGTGDGTTAGGGTATGTSTTAGGETVVRCRYLVAADGSRSGVREDLGIAVEGPPPLGHMISIMFEADLGFLPPDRRAALSFLSDPPCAVEAVDHERRWMVQTGYEPELGGSPADFTEEVCLAAVRAAVGVPDLPVTVLGVMPWLQQAKVATAFRAGPVFLAGDAAHVATPQGGFGMNCGIQDAHNLAWKLAAVLRGTAGEELLDTYEAERRPVAVRTVDESLNNALITFAMMEGRLSMREAIERQAGRRSCEGLVLGFGYDSGAVLPDGTAPPRTRRPVPDLRPHGPARAPGPARVAARSARTRLDAGPARPALHAARPRGRRLARGGHGDGPPHRCPAHRRGDLGRRRPGHRRPEHRHHGGRRLPSPGPARLPHLGQGVRARSRRRRPRPPGRSRRLALPGWPGLGADAHRGPRPDPVQALTR</sequence>
<feature type="region of interest" description="Disordered" evidence="4">
    <location>
        <begin position="153"/>
        <end position="179"/>
    </location>
</feature>
<evidence type="ECO:0000256" key="3">
    <source>
        <dbReference type="ARBA" id="ARBA00022827"/>
    </source>
</evidence>
<accession>A0ABN3YEU3</accession>
<evidence type="ECO:0000313" key="7">
    <source>
        <dbReference type="Proteomes" id="UP001499930"/>
    </source>
</evidence>
<feature type="compositionally biased region" description="Low complexity" evidence="4">
    <location>
        <begin position="445"/>
        <end position="476"/>
    </location>
</feature>
<evidence type="ECO:0000256" key="2">
    <source>
        <dbReference type="ARBA" id="ARBA00022630"/>
    </source>
</evidence>
<dbReference type="PRINTS" id="PR00420">
    <property type="entry name" value="RNGMNOXGNASE"/>
</dbReference>
<feature type="domain" description="FAD-binding" evidence="5">
    <location>
        <begin position="172"/>
        <end position="381"/>
    </location>
</feature>
<keyword evidence="2" id="KW-0285">Flavoprotein</keyword>
<protein>
    <submittedName>
        <fullName evidence="6">FAD-dependent oxidoreductase</fullName>
    </submittedName>
</protein>
<evidence type="ECO:0000259" key="5">
    <source>
        <dbReference type="Pfam" id="PF01494"/>
    </source>
</evidence>
<comment type="caution">
    <text evidence="6">The sequence shown here is derived from an EMBL/GenBank/DDBJ whole genome shotgun (WGS) entry which is preliminary data.</text>
</comment>
<comment type="cofactor">
    <cofactor evidence="1">
        <name>FAD</name>
        <dbReference type="ChEBI" id="CHEBI:57692"/>
    </cofactor>
</comment>
<dbReference type="Gene3D" id="3.30.9.10">
    <property type="entry name" value="D-Amino Acid Oxidase, subunit A, domain 2"/>
    <property type="match status" value="1"/>
</dbReference>
<dbReference type="PANTHER" id="PTHR43004">
    <property type="entry name" value="TRK SYSTEM POTASSIUM UPTAKE PROTEIN"/>
    <property type="match status" value="1"/>
</dbReference>
<dbReference type="PANTHER" id="PTHR43004:SF19">
    <property type="entry name" value="BINDING MONOOXYGENASE, PUTATIVE (JCVI)-RELATED"/>
    <property type="match status" value="1"/>
</dbReference>
<name>A0ABN3YEU3_9ACTN</name>
<dbReference type="InterPro" id="IPR036188">
    <property type="entry name" value="FAD/NAD-bd_sf"/>
</dbReference>
<dbReference type="Gene3D" id="3.50.50.60">
    <property type="entry name" value="FAD/NAD(P)-binding domain"/>
    <property type="match status" value="1"/>
</dbReference>
<dbReference type="InterPro" id="IPR002938">
    <property type="entry name" value="FAD-bd"/>
</dbReference>
<dbReference type="InterPro" id="IPR050641">
    <property type="entry name" value="RIFMO-like"/>
</dbReference>
<dbReference type="Proteomes" id="UP001499930">
    <property type="component" value="Unassembled WGS sequence"/>
</dbReference>
<feature type="region of interest" description="Disordered" evidence="4">
    <location>
        <begin position="425"/>
        <end position="584"/>
    </location>
</feature>
<gene>
    <name evidence="6" type="ORF">GCM10017559_59160</name>
</gene>
<feature type="domain" description="FAD-binding" evidence="5">
    <location>
        <begin position="5"/>
        <end position="160"/>
    </location>
</feature>
<evidence type="ECO:0000256" key="4">
    <source>
        <dbReference type="SAM" id="MobiDB-lite"/>
    </source>
</evidence>
<dbReference type="EMBL" id="BAAAWD010000015">
    <property type="protein sequence ID" value="GAA3025609.1"/>
    <property type="molecule type" value="Genomic_DNA"/>
</dbReference>
<evidence type="ECO:0000313" key="6">
    <source>
        <dbReference type="EMBL" id="GAA3025609.1"/>
    </source>
</evidence>
<feature type="compositionally biased region" description="Gly residues" evidence="4">
    <location>
        <begin position="159"/>
        <end position="174"/>
    </location>
</feature>
<proteinExistence type="predicted"/>
<keyword evidence="7" id="KW-1185">Reference proteome</keyword>
<feature type="compositionally biased region" description="Basic residues" evidence="4">
    <location>
        <begin position="477"/>
        <end position="486"/>
    </location>
</feature>
<evidence type="ECO:0000256" key="1">
    <source>
        <dbReference type="ARBA" id="ARBA00001974"/>
    </source>
</evidence>
<keyword evidence="3" id="KW-0274">FAD</keyword>
<dbReference type="SUPFAM" id="SSF51905">
    <property type="entry name" value="FAD/NAD(P)-binding domain"/>
    <property type="match status" value="1"/>
</dbReference>
<organism evidence="6 7">
    <name type="scientific">Streptosporangium longisporum</name>
    <dbReference type="NCBI Taxonomy" id="46187"/>
    <lineage>
        <taxon>Bacteria</taxon>
        <taxon>Bacillati</taxon>
        <taxon>Actinomycetota</taxon>
        <taxon>Actinomycetes</taxon>
        <taxon>Streptosporangiales</taxon>
        <taxon>Streptosporangiaceae</taxon>
        <taxon>Streptosporangium</taxon>
    </lineage>
</organism>